<comment type="similarity">
    <text evidence="1 4 5">Belongs to the bacterial ribosomal protein bL21 family.</text>
</comment>
<evidence type="ECO:0000256" key="2">
    <source>
        <dbReference type="ARBA" id="ARBA00022980"/>
    </source>
</evidence>
<gene>
    <name evidence="4 6" type="primary">rplU</name>
    <name evidence="6" type="ORF">AXFE_02680</name>
</gene>
<name>A0A0D8HLT4_9ACTN</name>
<sequence length="101" mass="11021">MYAVIKSGGKQEKVSVGESVRLELLDGLIGDSVEFNPILVVDEENVVSGAAAANSVVRGEIVGFAKGPKVVGFKYKNKSNNRRRFGHRQKYVMVKVLEIAK</sequence>
<dbReference type="HAMAP" id="MF_01363">
    <property type="entry name" value="Ribosomal_bL21"/>
    <property type="match status" value="1"/>
</dbReference>
<dbReference type="GO" id="GO:0019843">
    <property type="term" value="F:rRNA binding"/>
    <property type="evidence" value="ECO:0007669"/>
    <property type="project" value="UniProtKB-UniRule"/>
</dbReference>
<dbReference type="GO" id="GO:0005737">
    <property type="term" value="C:cytoplasm"/>
    <property type="evidence" value="ECO:0007669"/>
    <property type="project" value="UniProtKB-ARBA"/>
</dbReference>
<dbReference type="Pfam" id="PF00829">
    <property type="entry name" value="Ribosomal_L21p"/>
    <property type="match status" value="1"/>
</dbReference>
<evidence type="ECO:0000256" key="5">
    <source>
        <dbReference type="RuleBase" id="RU000562"/>
    </source>
</evidence>
<keyword evidence="3 4" id="KW-0687">Ribonucleoprotein</keyword>
<dbReference type="STRING" id="1280514.AXFE_02680"/>
<dbReference type="GO" id="GO:0003735">
    <property type="term" value="F:structural constituent of ribosome"/>
    <property type="evidence" value="ECO:0007669"/>
    <property type="project" value="InterPro"/>
</dbReference>
<dbReference type="GO" id="GO:1990904">
    <property type="term" value="C:ribonucleoprotein complex"/>
    <property type="evidence" value="ECO:0007669"/>
    <property type="project" value="UniProtKB-KW"/>
</dbReference>
<dbReference type="InterPro" id="IPR001787">
    <property type="entry name" value="Ribosomal_bL21"/>
</dbReference>
<dbReference type="AlphaFoldDB" id="A0A0D8HLT4"/>
<organism evidence="6 7">
    <name type="scientific">Acidithrix ferrooxidans</name>
    <dbReference type="NCBI Taxonomy" id="1280514"/>
    <lineage>
        <taxon>Bacteria</taxon>
        <taxon>Bacillati</taxon>
        <taxon>Actinomycetota</taxon>
        <taxon>Acidimicrobiia</taxon>
        <taxon>Acidimicrobiales</taxon>
        <taxon>Acidimicrobiaceae</taxon>
        <taxon>Acidithrix</taxon>
    </lineage>
</organism>
<dbReference type="PANTHER" id="PTHR21349">
    <property type="entry name" value="50S RIBOSOMAL PROTEIN L21"/>
    <property type="match status" value="1"/>
</dbReference>
<proteinExistence type="inferred from homology"/>
<dbReference type="InterPro" id="IPR028909">
    <property type="entry name" value="bL21-like"/>
</dbReference>
<dbReference type="EMBL" id="JXYS01000004">
    <property type="protein sequence ID" value="KJF18863.1"/>
    <property type="molecule type" value="Genomic_DNA"/>
</dbReference>
<comment type="subunit">
    <text evidence="4">Part of the 50S ribosomal subunit. Contacts protein L20.</text>
</comment>
<protein>
    <recommendedName>
        <fullName evidence="4">Large ribosomal subunit protein bL21</fullName>
    </recommendedName>
</protein>
<keyword evidence="4 5" id="KW-0699">rRNA-binding</keyword>
<keyword evidence="2 4" id="KW-0689">Ribosomal protein</keyword>
<keyword evidence="4 5" id="KW-0694">RNA-binding</keyword>
<dbReference type="OrthoDB" id="9813334at2"/>
<reference evidence="6 7" key="1">
    <citation type="submission" date="2015-01" db="EMBL/GenBank/DDBJ databases">
        <title>Draft genome of the acidophilic iron oxidizer Acidithrix ferrooxidans strain Py-F3.</title>
        <authorList>
            <person name="Poehlein A."/>
            <person name="Eisen S."/>
            <person name="Schloemann M."/>
            <person name="Johnson B.D."/>
            <person name="Daniel R."/>
            <person name="Muehling M."/>
        </authorList>
    </citation>
    <scope>NUCLEOTIDE SEQUENCE [LARGE SCALE GENOMIC DNA]</scope>
    <source>
        <strain evidence="6 7">Py-F3</strain>
    </source>
</reference>
<evidence type="ECO:0000313" key="7">
    <source>
        <dbReference type="Proteomes" id="UP000032360"/>
    </source>
</evidence>
<comment type="caution">
    <text evidence="6">The sequence shown here is derived from an EMBL/GenBank/DDBJ whole genome shotgun (WGS) entry which is preliminary data.</text>
</comment>
<dbReference type="SUPFAM" id="SSF141091">
    <property type="entry name" value="L21p-like"/>
    <property type="match status" value="1"/>
</dbReference>
<comment type="function">
    <text evidence="4 5">This protein binds to 23S rRNA in the presence of protein L20.</text>
</comment>
<dbReference type="GO" id="GO:0005840">
    <property type="term" value="C:ribosome"/>
    <property type="evidence" value="ECO:0007669"/>
    <property type="project" value="UniProtKB-KW"/>
</dbReference>
<evidence type="ECO:0000256" key="1">
    <source>
        <dbReference type="ARBA" id="ARBA00008563"/>
    </source>
</evidence>
<evidence type="ECO:0000256" key="4">
    <source>
        <dbReference type="HAMAP-Rule" id="MF_01363"/>
    </source>
</evidence>
<accession>A0A0D8HLT4</accession>
<dbReference type="NCBIfam" id="TIGR00061">
    <property type="entry name" value="L21"/>
    <property type="match status" value="1"/>
</dbReference>
<dbReference type="InterPro" id="IPR036164">
    <property type="entry name" value="bL21-like_sf"/>
</dbReference>
<evidence type="ECO:0000256" key="3">
    <source>
        <dbReference type="ARBA" id="ARBA00023274"/>
    </source>
</evidence>
<dbReference type="GO" id="GO:0006412">
    <property type="term" value="P:translation"/>
    <property type="evidence" value="ECO:0007669"/>
    <property type="project" value="UniProtKB-UniRule"/>
</dbReference>
<dbReference type="RefSeq" id="WP_052604094.1">
    <property type="nucleotide sequence ID" value="NZ_JXYS01000004.1"/>
</dbReference>
<keyword evidence="7" id="KW-1185">Reference proteome</keyword>
<dbReference type="PANTHER" id="PTHR21349:SF0">
    <property type="entry name" value="LARGE RIBOSOMAL SUBUNIT PROTEIN BL21M"/>
    <property type="match status" value="1"/>
</dbReference>
<dbReference type="Proteomes" id="UP000032360">
    <property type="component" value="Unassembled WGS sequence"/>
</dbReference>
<evidence type="ECO:0000313" key="6">
    <source>
        <dbReference type="EMBL" id="KJF18863.1"/>
    </source>
</evidence>